<organism evidence="2 3">
    <name type="scientific">Nocardioides agri</name>
    <dbReference type="NCBI Taxonomy" id="2682843"/>
    <lineage>
        <taxon>Bacteria</taxon>
        <taxon>Bacillati</taxon>
        <taxon>Actinomycetota</taxon>
        <taxon>Actinomycetes</taxon>
        <taxon>Propionibacteriales</taxon>
        <taxon>Nocardioidaceae</taxon>
        <taxon>Nocardioides</taxon>
    </lineage>
</organism>
<dbReference type="AlphaFoldDB" id="A0A6L6XS57"/>
<reference evidence="2 3" key="1">
    <citation type="submission" date="2019-12" db="EMBL/GenBank/DDBJ databases">
        <authorList>
            <person name="Huq M.A."/>
        </authorList>
    </citation>
    <scope>NUCLEOTIDE SEQUENCE [LARGE SCALE GENOMIC DNA]</scope>
    <source>
        <strain evidence="2 3">MAH-18</strain>
    </source>
</reference>
<evidence type="ECO:0000313" key="3">
    <source>
        <dbReference type="Proteomes" id="UP000473525"/>
    </source>
</evidence>
<comment type="caution">
    <text evidence="2">The sequence shown here is derived from an EMBL/GenBank/DDBJ whole genome shotgun (WGS) entry which is preliminary data.</text>
</comment>
<feature type="signal peptide" evidence="1">
    <location>
        <begin position="1"/>
        <end position="35"/>
    </location>
</feature>
<gene>
    <name evidence="2" type="ORF">GON03_10510</name>
</gene>
<dbReference type="RefSeq" id="WP_157342355.1">
    <property type="nucleotide sequence ID" value="NZ_WSEK01000004.1"/>
</dbReference>
<proteinExistence type="predicted"/>
<keyword evidence="3" id="KW-1185">Reference proteome</keyword>
<accession>A0A6L6XS57</accession>
<dbReference type="Proteomes" id="UP000473525">
    <property type="component" value="Unassembled WGS sequence"/>
</dbReference>
<feature type="chain" id="PRO_5026754844" description="DUF5666 domain-containing protein" evidence="1">
    <location>
        <begin position="36"/>
        <end position="435"/>
    </location>
</feature>
<name>A0A6L6XS57_9ACTN</name>
<dbReference type="NCBIfam" id="NF040603">
    <property type="entry name" value="choice_anch_P"/>
    <property type="match status" value="2"/>
</dbReference>
<sequence length="435" mass="44496">MYRTTKTRMLRGGLAAATAVTLIGSGLAVSGAASAANPDAPKDPDATPFAMKGWGFGTRVQGGQVPVDSGASAHQIVACTNKVGKDRTNEVADVVLPSLGTVSGIKTQVRTVRDGATVGVVSTNTIGKITLSDSPLGTLVLNAVSTTAYAYNDGTTFGATTNTDLAKLQFLPPIGPPLNLDLPSPGQPVEIPGFAKVTFAHSWKPKTDNGARAFANGLKVRLLATNTTVRVAHAAAVIGSDVRHGIFTGESYALGGSALAHVVQLGKNALLKMPCSGTAGITKTRGLAGVDLAGQIVVGAAKSDQMADQNAAKAWGFERSEVASVNLGNGALVIDGIVGQVNVTRTGPKPKDLTRDTTGTSVGSMTVNGQAQELPLDQPIEIPGLAKIEPKVVTKVPNGLKVTALRITLLDGTGAVLELGNARLQVRKVPEPKVG</sequence>
<keyword evidence="1" id="KW-0732">Signal</keyword>
<protein>
    <recommendedName>
        <fullName evidence="4">DUF5666 domain-containing protein</fullName>
    </recommendedName>
</protein>
<dbReference type="EMBL" id="WSEK01000004">
    <property type="protein sequence ID" value="MVQ49613.1"/>
    <property type="molecule type" value="Genomic_DNA"/>
</dbReference>
<evidence type="ECO:0000313" key="2">
    <source>
        <dbReference type="EMBL" id="MVQ49613.1"/>
    </source>
</evidence>
<evidence type="ECO:0008006" key="4">
    <source>
        <dbReference type="Google" id="ProtNLM"/>
    </source>
</evidence>
<evidence type="ECO:0000256" key="1">
    <source>
        <dbReference type="SAM" id="SignalP"/>
    </source>
</evidence>